<protein>
    <submittedName>
        <fullName evidence="1">Uncharacterized protein</fullName>
    </submittedName>
</protein>
<proteinExistence type="predicted"/>
<reference evidence="1 2" key="1">
    <citation type="submission" date="2024-04" db="EMBL/GenBank/DDBJ databases">
        <authorList>
            <person name="Fracassetti M."/>
        </authorList>
    </citation>
    <scope>NUCLEOTIDE SEQUENCE [LARGE SCALE GENOMIC DNA]</scope>
</reference>
<keyword evidence="2" id="KW-1185">Reference proteome</keyword>
<evidence type="ECO:0000313" key="1">
    <source>
        <dbReference type="EMBL" id="CAL1383725.1"/>
    </source>
</evidence>
<organism evidence="1 2">
    <name type="scientific">Linum trigynum</name>
    <dbReference type="NCBI Taxonomy" id="586398"/>
    <lineage>
        <taxon>Eukaryota</taxon>
        <taxon>Viridiplantae</taxon>
        <taxon>Streptophyta</taxon>
        <taxon>Embryophyta</taxon>
        <taxon>Tracheophyta</taxon>
        <taxon>Spermatophyta</taxon>
        <taxon>Magnoliopsida</taxon>
        <taxon>eudicotyledons</taxon>
        <taxon>Gunneridae</taxon>
        <taxon>Pentapetalae</taxon>
        <taxon>rosids</taxon>
        <taxon>fabids</taxon>
        <taxon>Malpighiales</taxon>
        <taxon>Linaceae</taxon>
        <taxon>Linum</taxon>
    </lineage>
</organism>
<gene>
    <name evidence="1" type="ORF">LTRI10_LOCUS24981</name>
</gene>
<name>A0AAV2EDV1_9ROSI</name>
<accession>A0AAV2EDV1</accession>
<evidence type="ECO:0000313" key="2">
    <source>
        <dbReference type="Proteomes" id="UP001497516"/>
    </source>
</evidence>
<sequence>MNAGTELLAHSCLQPSLYHRITPPPLFEENSGSRLRDGAVNKTKLILGNKRIGYVTEPLTIIHVSKELAHKQLIRVIRIMENIRRRIDISTAPTVPDVECDALGDFIFSSPDFFCSSSELMMANENAE</sequence>
<dbReference type="EMBL" id="OZ034817">
    <property type="protein sequence ID" value="CAL1383725.1"/>
    <property type="molecule type" value="Genomic_DNA"/>
</dbReference>
<dbReference type="Proteomes" id="UP001497516">
    <property type="component" value="Chromosome 4"/>
</dbReference>
<dbReference type="AlphaFoldDB" id="A0AAV2EDV1"/>